<comment type="caution">
    <text evidence="5">The sequence shown here is derived from an EMBL/GenBank/DDBJ whole genome shotgun (WGS) entry which is preliminary data.</text>
</comment>
<dbReference type="GO" id="GO:0009307">
    <property type="term" value="P:DNA restriction-modification system"/>
    <property type="evidence" value="ECO:0007669"/>
    <property type="project" value="UniProtKB-KW"/>
</dbReference>
<feature type="domain" description="Type I restriction modification DNA specificity" evidence="4">
    <location>
        <begin position="208"/>
        <end position="349"/>
    </location>
</feature>
<proteinExistence type="inferred from homology"/>
<protein>
    <submittedName>
        <fullName evidence="5">Restriction endonuclease subunit S</fullName>
    </submittedName>
</protein>
<dbReference type="Gene3D" id="1.10.287.1120">
    <property type="entry name" value="Bipartite methylase S protein"/>
    <property type="match status" value="1"/>
</dbReference>
<comment type="similarity">
    <text evidence="1">Belongs to the type-I restriction system S methylase family.</text>
</comment>
<dbReference type="GO" id="GO:0004519">
    <property type="term" value="F:endonuclease activity"/>
    <property type="evidence" value="ECO:0007669"/>
    <property type="project" value="UniProtKB-KW"/>
</dbReference>
<feature type="domain" description="Type I restriction modification DNA specificity" evidence="4">
    <location>
        <begin position="8"/>
        <end position="177"/>
    </location>
</feature>
<accession>A0A4Y8WP52</accession>
<name>A0A4Y8WP52_9PORP</name>
<evidence type="ECO:0000256" key="1">
    <source>
        <dbReference type="ARBA" id="ARBA00010923"/>
    </source>
</evidence>
<keyword evidence="2" id="KW-0680">Restriction system</keyword>
<gene>
    <name evidence="5" type="ORF">E4P47_09040</name>
</gene>
<dbReference type="CDD" id="cd17255">
    <property type="entry name" value="RMtype1_S_Fco49512ORF2615P-TRD2-CR2_like"/>
    <property type="match status" value="1"/>
</dbReference>
<keyword evidence="5" id="KW-0378">Hydrolase</keyword>
<dbReference type="SUPFAM" id="SSF116734">
    <property type="entry name" value="DNA methylase specificity domain"/>
    <property type="match status" value="2"/>
</dbReference>
<sequence>MRFPEFSDPWQKTTLGEVAEINPSTKGVLPHKFIYIDLEAVEKGVLLKHNIITKDNAPSRAQRLLKDHDVLFQMVRPYQQNNLYFRSVEKIPSVASTGYAQLRSVQSGRFLYYAIHSATFLGEVLNRCTGTNYPAINATDLSSLPLSLPFLAEQRKIAEFLSLIDERIETQRQTIEEYKNLRSATIKEISSRIVEWDSLESLVDNGVILLKRGEIIPKSEYSSTNQYPVYSSSVKNKGLMGYTDKFMFEDERITWSIDGGGDLFYRYPHKYSVTNVCGILEILGEYDYRFLCAILQRQHLRLRFNYQTKAHPSVIVKLYKVPRINLEQQVHYGALIASIDERIEVEEKLLGKYEEQKKYLLRKMFV</sequence>
<dbReference type="EMBL" id="SPNC01000196">
    <property type="protein sequence ID" value="TFH94080.1"/>
    <property type="molecule type" value="Genomic_DNA"/>
</dbReference>
<dbReference type="PANTHER" id="PTHR30408:SF13">
    <property type="entry name" value="TYPE I RESTRICTION ENZYME HINDI SPECIFICITY SUBUNIT"/>
    <property type="match status" value="1"/>
</dbReference>
<dbReference type="Gene3D" id="3.90.220.20">
    <property type="entry name" value="DNA methylase specificity domains"/>
    <property type="match status" value="2"/>
</dbReference>
<evidence type="ECO:0000313" key="6">
    <source>
        <dbReference type="Proteomes" id="UP000297225"/>
    </source>
</evidence>
<dbReference type="OrthoDB" id="2234796at2"/>
<dbReference type="InterPro" id="IPR052021">
    <property type="entry name" value="Type-I_RS_S_subunit"/>
</dbReference>
<organism evidence="5 6">
    <name type="scientific">Porphyromonas levii</name>
    <dbReference type="NCBI Taxonomy" id="28114"/>
    <lineage>
        <taxon>Bacteria</taxon>
        <taxon>Pseudomonadati</taxon>
        <taxon>Bacteroidota</taxon>
        <taxon>Bacteroidia</taxon>
        <taxon>Bacteroidales</taxon>
        <taxon>Porphyromonadaceae</taxon>
        <taxon>Porphyromonas</taxon>
    </lineage>
</organism>
<dbReference type="AlphaFoldDB" id="A0A4Y8WP52"/>
<dbReference type="PANTHER" id="PTHR30408">
    <property type="entry name" value="TYPE-1 RESTRICTION ENZYME ECOKI SPECIFICITY PROTEIN"/>
    <property type="match status" value="1"/>
</dbReference>
<evidence type="ECO:0000256" key="2">
    <source>
        <dbReference type="ARBA" id="ARBA00022747"/>
    </source>
</evidence>
<dbReference type="GO" id="GO:0003677">
    <property type="term" value="F:DNA binding"/>
    <property type="evidence" value="ECO:0007669"/>
    <property type="project" value="UniProtKB-KW"/>
</dbReference>
<evidence type="ECO:0000259" key="4">
    <source>
        <dbReference type="Pfam" id="PF01420"/>
    </source>
</evidence>
<dbReference type="RefSeq" id="WP_134849892.1">
    <property type="nucleotide sequence ID" value="NZ_SPNB01000061.1"/>
</dbReference>
<evidence type="ECO:0000256" key="3">
    <source>
        <dbReference type="ARBA" id="ARBA00023125"/>
    </source>
</evidence>
<dbReference type="Proteomes" id="UP000297225">
    <property type="component" value="Unassembled WGS sequence"/>
</dbReference>
<dbReference type="Pfam" id="PF01420">
    <property type="entry name" value="Methylase_S"/>
    <property type="match status" value="2"/>
</dbReference>
<keyword evidence="6" id="KW-1185">Reference proteome</keyword>
<reference evidence="5 6" key="1">
    <citation type="submission" date="2019-03" db="EMBL/GenBank/DDBJ databases">
        <title>Porphyromonas levii Isolated from the Uterus of Dairy Cows.</title>
        <authorList>
            <person name="Francis A.M."/>
        </authorList>
    </citation>
    <scope>NUCLEOTIDE SEQUENCE [LARGE SCALE GENOMIC DNA]</scope>
    <source>
        <strain evidence="5 6">AF5678</strain>
    </source>
</reference>
<keyword evidence="5" id="KW-0540">Nuclease</keyword>
<dbReference type="InterPro" id="IPR000055">
    <property type="entry name" value="Restrct_endonuc_typeI_TRD"/>
</dbReference>
<keyword evidence="3" id="KW-0238">DNA-binding</keyword>
<dbReference type="InterPro" id="IPR044946">
    <property type="entry name" value="Restrct_endonuc_typeI_TRD_sf"/>
</dbReference>
<keyword evidence="5" id="KW-0255">Endonuclease</keyword>
<evidence type="ECO:0000313" key="5">
    <source>
        <dbReference type="EMBL" id="TFH94080.1"/>
    </source>
</evidence>